<reference evidence="2" key="1">
    <citation type="submission" date="2015-11" db="EMBL/GenBank/DDBJ databases">
        <title>De novo transcriptome assembly of four potential Pierce s Disease insect vectors from Arizona vineyards.</title>
        <authorList>
            <person name="Tassone E.E."/>
        </authorList>
    </citation>
    <scope>NUCLEOTIDE SEQUENCE</scope>
</reference>
<sequence length="108" mass="11890">MKFDPTTLAVMKQHCQSPSSGDQTSTTKSGVQSSNCSLFGFYHGSSSMAEWLQKVKHLKTTLKTQPLGDKQERMSVISGDERDWDLISICVSDEGARHEDPTTVTPTP</sequence>
<proteinExistence type="predicted"/>
<feature type="compositionally biased region" description="Polar residues" evidence="1">
    <location>
        <begin position="14"/>
        <end position="32"/>
    </location>
</feature>
<evidence type="ECO:0000313" key="2">
    <source>
        <dbReference type="EMBL" id="JAS50422.1"/>
    </source>
</evidence>
<name>A0A1B6FJQ6_9HEMI</name>
<organism evidence="2">
    <name type="scientific">Cuerna arida</name>
    <dbReference type="NCBI Taxonomy" id="1464854"/>
    <lineage>
        <taxon>Eukaryota</taxon>
        <taxon>Metazoa</taxon>
        <taxon>Ecdysozoa</taxon>
        <taxon>Arthropoda</taxon>
        <taxon>Hexapoda</taxon>
        <taxon>Insecta</taxon>
        <taxon>Pterygota</taxon>
        <taxon>Neoptera</taxon>
        <taxon>Paraneoptera</taxon>
        <taxon>Hemiptera</taxon>
        <taxon>Auchenorrhyncha</taxon>
        <taxon>Membracoidea</taxon>
        <taxon>Cicadellidae</taxon>
        <taxon>Cicadellinae</taxon>
        <taxon>Proconiini</taxon>
        <taxon>Cuerna</taxon>
    </lineage>
</organism>
<dbReference type="AlphaFoldDB" id="A0A1B6FJQ6"/>
<gene>
    <name evidence="2" type="ORF">g.38130</name>
</gene>
<dbReference type="EMBL" id="GECZ01019347">
    <property type="protein sequence ID" value="JAS50422.1"/>
    <property type="molecule type" value="Transcribed_RNA"/>
</dbReference>
<accession>A0A1B6FJQ6</accession>
<protein>
    <submittedName>
        <fullName evidence="2">Uncharacterized protein</fullName>
    </submittedName>
</protein>
<evidence type="ECO:0000256" key="1">
    <source>
        <dbReference type="SAM" id="MobiDB-lite"/>
    </source>
</evidence>
<feature type="region of interest" description="Disordered" evidence="1">
    <location>
        <begin position="1"/>
        <end position="32"/>
    </location>
</feature>